<proteinExistence type="inferred from homology"/>
<dbReference type="EC" id="2.3.1.9" evidence="2"/>
<organism evidence="10 11">
    <name type="scientific">Cytobacillus horneckiae</name>
    <dbReference type="NCBI Taxonomy" id="549687"/>
    <lineage>
        <taxon>Bacteria</taxon>
        <taxon>Bacillati</taxon>
        <taxon>Bacillota</taxon>
        <taxon>Bacilli</taxon>
        <taxon>Bacillales</taxon>
        <taxon>Bacillaceae</taxon>
        <taxon>Cytobacillus</taxon>
    </lineage>
</organism>
<dbReference type="PANTHER" id="PTHR18919:SF107">
    <property type="entry name" value="ACETYL-COA ACETYLTRANSFERASE, CYTOSOLIC"/>
    <property type="match status" value="1"/>
</dbReference>
<dbReference type="FunFam" id="3.40.47.10:FF:000010">
    <property type="entry name" value="Acetyl-CoA acetyltransferase (Thiolase)"/>
    <property type="match status" value="1"/>
</dbReference>
<dbReference type="PROSITE" id="PS00098">
    <property type="entry name" value="THIOLASE_1"/>
    <property type="match status" value="1"/>
</dbReference>
<evidence type="ECO:0000259" key="9">
    <source>
        <dbReference type="Pfam" id="PF02803"/>
    </source>
</evidence>
<comment type="similarity">
    <text evidence="1 7">Belongs to the thiolase-like superfamily. Thiolase family.</text>
</comment>
<dbReference type="InterPro" id="IPR020616">
    <property type="entry name" value="Thiolase_N"/>
</dbReference>
<feature type="domain" description="Thiolase N-terminal" evidence="8">
    <location>
        <begin position="7"/>
        <end position="266"/>
    </location>
</feature>
<dbReference type="PROSITE" id="PS00737">
    <property type="entry name" value="THIOLASE_2"/>
    <property type="match status" value="1"/>
</dbReference>
<dbReference type="InterPro" id="IPR016039">
    <property type="entry name" value="Thiolase-like"/>
</dbReference>
<dbReference type="Pfam" id="PF02803">
    <property type="entry name" value="Thiolase_C"/>
    <property type="match status" value="1"/>
</dbReference>
<evidence type="ECO:0000256" key="5">
    <source>
        <dbReference type="ARBA" id="ARBA00030755"/>
    </source>
</evidence>
<evidence type="ECO:0000256" key="4">
    <source>
        <dbReference type="ARBA" id="ARBA00023315"/>
    </source>
</evidence>
<evidence type="ECO:0000256" key="6">
    <source>
        <dbReference type="PIRSR" id="PIRSR000429-1"/>
    </source>
</evidence>
<dbReference type="InterPro" id="IPR020615">
    <property type="entry name" value="Thiolase_acyl_enz_int_AS"/>
</dbReference>
<dbReference type="PANTHER" id="PTHR18919">
    <property type="entry name" value="ACETYL-COA C-ACYLTRANSFERASE"/>
    <property type="match status" value="1"/>
</dbReference>
<comment type="caution">
    <text evidence="10">The sequence shown here is derived from an EMBL/GenBank/DDBJ whole genome shotgun (WGS) entry which is preliminary data.</text>
</comment>
<dbReference type="InterPro" id="IPR002155">
    <property type="entry name" value="Thiolase"/>
</dbReference>
<feature type="active site" description="Proton acceptor" evidence="6">
    <location>
        <position position="382"/>
    </location>
</feature>
<reference evidence="10 11" key="1">
    <citation type="journal article" date="2010" name="Int. J. Syst. Evol. Microbiol.">
        <title>Bacillus horneckiae sp. nov., isolated from a spacecraft-assembly clean room.</title>
        <authorList>
            <person name="Vaishampayan P."/>
            <person name="Probst A."/>
            <person name="Krishnamurthi S."/>
            <person name="Ghosh S."/>
            <person name="Osman S."/>
            <person name="McDowall A."/>
            <person name="Ruckmani A."/>
            <person name="Mayilraj S."/>
            <person name="Venkateswaran K."/>
        </authorList>
    </citation>
    <scope>NUCLEOTIDE SEQUENCE [LARGE SCALE GENOMIC DNA]</scope>
    <source>
        <strain evidence="11">1PO1SC</strain>
    </source>
</reference>
<dbReference type="RefSeq" id="WP_066199481.1">
    <property type="nucleotide sequence ID" value="NZ_JAFDQP010000002.1"/>
</dbReference>
<dbReference type="Gene3D" id="3.40.47.10">
    <property type="match status" value="2"/>
</dbReference>
<gene>
    <name evidence="10" type="ORF">CWS20_04885</name>
</gene>
<dbReference type="SUPFAM" id="SSF53901">
    <property type="entry name" value="Thiolase-like"/>
    <property type="match status" value="2"/>
</dbReference>
<dbReference type="NCBIfam" id="TIGR01930">
    <property type="entry name" value="AcCoA-C-Actrans"/>
    <property type="match status" value="1"/>
</dbReference>
<name>A0A2N0ZLC9_9BACI</name>
<feature type="active site" description="Proton acceptor" evidence="6">
    <location>
        <position position="352"/>
    </location>
</feature>
<evidence type="ECO:0000259" key="8">
    <source>
        <dbReference type="Pfam" id="PF00108"/>
    </source>
</evidence>
<keyword evidence="11" id="KW-1185">Reference proteome</keyword>
<evidence type="ECO:0000256" key="7">
    <source>
        <dbReference type="RuleBase" id="RU003557"/>
    </source>
</evidence>
<dbReference type="InterPro" id="IPR020610">
    <property type="entry name" value="Thiolase_AS"/>
</dbReference>
<dbReference type="GO" id="GO:0003985">
    <property type="term" value="F:acetyl-CoA C-acetyltransferase activity"/>
    <property type="evidence" value="ECO:0007669"/>
    <property type="project" value="UniProtKB-EC"/>
</dbReference>
<evidence type="ECO:0000256" key="1">
    <source>
        <dbReference type="ARBA" id="ARBA00010982"/>
    </source>
</evidence>
<keyword evidence="4 7" id="KW-0012">Acyltransferase</keyword>
<dbReference type="PIRSF" id="PIRSF000429">
    <property type="entry name" value="Ac-CoA_Ac_transf"/>
    <property type="match status" value="1"/>
</dbReference>
<evidence type="ECO:0000256" key="2">
    <source>
        <dbReference type="ARBA" id="ARBA00012705"/>
    </source>
</evidence>
<dbReference type="AlphaFoldDB" id="A0A2N0ZLC9"/>
<dbReference type="CDD" id="cd00751">
    <property type="entry name" value="thiolase"/>
    <property type="match status" value="1"/>
</dbReference>
<feature type="domain" description="Thiolase C-terminal" evidence="9">
    <location>
        <begin position="273"/>
        <end position="394"/>
    </location>
</feature>
<sequence length="406" mass="42732">MDNKSRIVIVEGVRTAIGRYGGVLKETGSGYLASHVISEVLNRAGVNADAVEEVILGEVRQTSQSSNVARVASLRAGIPDSTPAFTVNRLCASGMQAIASGIQQIQSNQAKVVIAGGTESMSNAPIFIRGSRFGGDKTHLVDSNSENGQQPQEIYGEKLGMGMTAENVAEKFNVSREDQDLFAYESQQKADKAIKSGAFKEEIAPFTVKSKKAELVVNTDEHPRPETTIEKLSTLKPAFKKDGSVTAGNACGRNDGAAAVLLMSEDEASARGLKPHAAIIDWSSVGVSPEIMGIGPVPAIKKLLERTGLSLDEIDLFEINEAFASQALAVQRELGLNPNKLNINGGAIALGHPLGATGARIVVTLMHALSNKGGKYGVASLCVGGGQGMAILIENLRQDEGVDKNV</sequence>
<dbReference type="InterPro" id="IPR020613">
    <property type="entry name" value="Thiolase_CS"/>
</dbReference>
<keyword evidence="3 7" id="KW-0808">Transferase</keyword>
<protein>
    <recommendedName>
        <fullName evidence="2">acetyl-CoA C-acetyltransferase</fullName>
        <ecNumber evidence="2">2.3.1.9</ecNumber>
    </recommendedName>
    <alternativeName>
        <fullName evidence="5">Acetoacetyl-CoA thiolase</fullName>
    </alternativeName>
</protein>
<feature type="active site" description="Acyl-thioester intermediate" evidence="6">
    <location>
        <position position="91"/>
    </location>
</feature>
<evidence type="ECO:0000313" key="11">
    <source>
        <dbReference type="Proteomes" id="UP000233343"/>
    </source>
</evidence>
<evidence type="ECO:0000256" key="3">
    <source>
        <dbReference type="ARBA" id="ARBA00022679"/>
    </source>
</evidence>
<accession>A0A2N0ZLC9</accession>
<dbReference type="EMBL" id="PISD01000008">
    <property type="protein sequence ID" value="PKG30331.1"/>
    <property type="molecule type" value="Genomic_DNA"/>
</dbReference>
<dbReference type="Proteomes" id="UP000233343">
    <property type="component" value="Unassembled WGS sequence"/>
</dbReference>
<dbReference type="Pfam" id="PF00108">
    <property type="entry name" value="Thiolase_N"/>
    <property type="match status" value="1"/>
</dbReference>
<evidence type="ECO:0000313" key="10">
    <source>
        <dbReference type="EMBL" id="PKG30331.1"/>
    </source>
</evidence>
<dbReference type="InterPro" id="IPR020617">
    <property type="entry name" value="Thiolase_C"/>
</dbReference>
<dbReference type="PROSITE" id="PS00099">
    <property type="entry name" value="THIOLASE_3"/>
    <property type="match status" value="1"/>
</dbReference>